<evidence type="ECO:0000256" key="2">
    <source>
        <dbReference type="ARBA" id="ARBA00010474"/>
    </source>
</evidence>
<dbReference type="Pfam" id="PF17656">
    <property type="entry name" value="ChapFlgA_N"/>
    <property type="match status" value="1"/>
</dbReference>
<accession>A0ABP9QXU6</accession>
<dbReference type="EMBL" id="BAABKI010000002">
    <property type="protein sequence ID" value="GAA5169062.1"/>
    <property type="molecule type" value="Genomic_DNA"/>
</dbReference>
<comment type="subcellular location">
    <subcellularLocation>
        <location evidence="1 7">Periplasm</location>
    </subcellularLocation>
</comment>
<comment type="caution">
    <text evidence="9">The sequence shown here is derived from an EMBL/GenBank/DDBJ whole genome shotgun (WGS) entry which is preliminary data.</text>
</comment>
<gene>
    <name evidence="9" type="primary">flgA</name>
    <name evidence="9" type="ORF">GCM10023342_00270</name>
</gene>
<keyword evidence="9" id="KW-0969">Cilium</keyword>
<dbReference type="CDD" id="cd11614">
    <property type="entry name" value="SAF_CpaB_FlgA_like"/>
    <property type="match status" value="1"/>
</dbReference>
<evidence type="ECO:0000256" key="3">
    <source>
        <dbReference type="ARBA" id="ARBA00014754"/>
    </source>
</evidence>
<keyword evidence="4" id="KW-0732">Signal</keyword>
<evidence type="ECO:0000256" key="1">
    <source>
        <dbReference type="ARBA" id="ARBA00004418"/>
    </source>
</evidence>
<keyword evidence="9" id="KW-0966">Cell projection</keyword>
<dbReference type="SMART" id="SM00858">
    <property type="entry name" value="SAF"/>
    <property type="match status" value="1"/>
</dbReference>
<keyword evidence="9" id="KW-0282">Flagellum</keyword>
<dbReference type="Proteomes" id="UP001500074">
    <property type="component" value="Unassembled WGS sequence"/>
</dbReference>
<proteinExistence type="inferred from homology"/>
<name>A0ABP9QXU6_9GAMM</name>
<dbReference type="InterPro" id="IPR017585">
    <property type="entry name" value="SAF_FlgA"/>
</dbReference>
<evidence type="ECO:0000256" key="5">
    <source>
        <dbReference type="ARBA" id="ARBA00022764"/>
    </source>
</evidence>
<keyword evidence="7" id="KW-1005">Bacterial flagellum biogenesis</keyword>
<evidence type="ECO:0000313" key="10">
    <source>
        <dbReference type="Proteomes" id="UP001500074"/>
    </source>
</evidence>
<dbReference type="InterPro" id="IPR039246">
    <property type="entry name" value="Flagellar_FlgA"/>
</dbReference>
<dbReference type="NCBIfam" id="TIGR03170">
    <property type="entry name" value="flgA_cterm"/>
    <property type="match status" value="1"/>
</dbReference>
<evidence type="ECO:0000256" key="6">
    <source>
        <dbReference type="ARBA" id="ARBA00025643"/>
    </source>
</evidence>
<dbReference type="PANTHER" id="PTHR36307:SF1">
    <property type="entry name" value="FLAGELLA BASAL BODY P-RING FORMATION PROTEIN FLGA"/>
    <property type="match status" value="1"/>
</dbReference>
<protein>
    <recommendedName>
        <fullName evidence="3 7">Flagella basal body P-ring formation protein FlgA</fullName>
    </recommendedName>
</protein>
<evidence type="ECO:0000256" key="7">
    <source>
        <dbReference type="RuleBase" id="RU362063"/>
    </source>
</evidence>
<keyword evidence="5 7" id="KW-0574">Periplasm</keyword>
<dbReference type="Pfam" id="PF13144">
    <property type="entry name" value="ChapFlgA"/>
    <property type="match status" value="1"/>
</dbReference>
<feature type="domain" description="SAF" evidence="8">
    <location>
        <begin position="118"/>
        <end position="180"/>
    </location>
</feature>
<evidence type="ECO:0000313" key="9">
    <source>
        <dbReference type="EMBL" id="GAA5169062.1"/>
    </source>
</evidence>
<dbReference type="PANTHER" id="PTHR36307">
    <property type="entry name" value="FLAGELLA BASAL BODY P-RING FORMATION PROTEIN FLGA"/>
    <property type="match status" value="1"/>
</dbReference>
<dbReference type="RefSeq" id="WP_051907441.1">
    <property type="nucleotide sequence ID" value="NZ_BAABKI010000002.1"/>
</dbReference>
<comment type="similarity">
    <text evidence="2 7">Belongs to the FlgA family.</text>
</comment>
<dbReference type="Gene3D" id="3.90.1210.10">
    <property type="entry name" value="Antifreeze-like/N-acetylneuraminic acid synthase C-terminal domain"/>
    <property type="match status" value="1"/>
</dbReference>
<dbReference type="InterPro" id="IPR013974">
    <property type="entry name" value="SAF"/>
</dbReference>
<keyword evidence="10" id="KW-1185">Reference proteome</keyword>
<organism evidence="9 10">
    <name type="scientific">Modicisalibacter zincidurans</name>
    <dbReference type="NCBI Taxonomy" id="1178777"/>
    <lineage>
        <taxon>Bacteria</taxon>
        <taxon>Pseudomonadati</taxon>
        <taxon>Pseudomonadota</taxon>
        <taxon>Gammaproteobacteria</taxon>
        <taxon>Oceanospirillales</taxon>
        <taxon>Halomonadaceae</taxon>
        <taxon>Modicisalibacter</taxon>
    </lineage>
</organism>
<evidence type="ECO:0000259" key="8">
    <source>
        <dbReference type="SMART" id="SM00858"/>
    </source>
</evidence>
<reference evidence="10" key="1">
    <citation type="journal article" date="2019" name="Int. J. Syst. Evol. Microbiol.">
        <title>The Global Catalogue of Microorganisms (GCM) 10K type strain sequencing project: providing services to taxonomists for standard genome sequencing and annotation.</title>
        <authorList>
            <consortium name="The Broad Institute Genomics Platform"/>
            <consortium name="The Broad Institute Genome Sequencing Center for Infectious Disease"/>
            <person name="Wu L."/>
            <person name="Ma J."/>
        </authorList>
    </citation>
    <scope>NUCLEOTIDE SEQUENCE [LARGE SCALE GENOMIC DNA]</scope>
    <source>
        <strain evidence="10">JCM 18472</strain>
    </source>
</reference>
<dbReference type="Gene3D" id="2.30.30.760">
    <property type="match status" value="1"/>
</dbReference>
<evidence type="ECO:0000256" key="4">
    <source>
        <dbReference type="ARBA" id="ARBA00022729"/>
    </source>
</evidence>
<sequence>MRNQNHNVYPDHGAHFMKLLAIAALIWLGAPPALADSSEEALIEQRVRDFLIEQARPLGDSVSVSVQRAQARLPACENPQPFLPRNNQRLYGRVAVGVDCNGEGGRTRYVQADVSVTIEHVVLARDVPRGATLTSQDLMLEKGFLEKLPRQAVKRIEGAVGLVATRALRAGTTLQSYQLRRENLVKRGQTVSVIARGEGFQVRREAQAMDNGAMGEQVRLRIANGELLQARVIGPKRLSVEF</sequence>
<dbReference type="InterPro" id="IPR041231">
    <property type="entry name" value="FlgA_N"/>
</dbReference>
<comment type="function">
    <text evidence="6 7">Involved in the assembly process of the P-ring formation. It may associate with FlgF on the rod constituting a structure essential for the P-ring assembly or may act as a modulator protein for the P-ring assembly.</text>
</comment>